<evidence type="ECO:0000256" key="1">
    <source>
        <dbReference type="ARBA" id="ARBA00009995"/>
    </source>
</evidence>
<dbReference type="Gene3D" id="3.40.50.2000">
    <property type="entry name" value="Glycogen Phosphorylase B"/>
    <property type="match status" value="1"/>
</dbReference>
<protein>
    <submittedName>
        <fullName evidence="3">Uncharacterized protein</fullName>
    </submittedName>
</protein>
<dbReference type="GO" id="GO:0080044">
    <property type="term" value="F:quercetin 7-O-glucosyltransferase activity"/>
    <property type="evidence" value="ECO:0007669"/>
    <property type="project" value="TreeGrafter"/>
</dbReference>
<keyword evidence="4" id="KW-1185">Reference proteome</keyword>
<dbReference type="Proteomes" id="UP000826271">
    <property type="component" value="Unassembled WGS sequence"/>
</dbReference>
<dbReference type="Pfam" id="PF00201">
    <property type="entry name" value="UDPGT"/>
    <property type="match status" value="1"/>
</dbReference>
<dbReference type="PANTHER" id="PTHR11926:SF1560">
    <property type="entry name" value="UDP-GLYCOSYLTRANSFERASE 74E1-RELATED"/>
    <property type="match status" value="1"/>
</dbReference>
<sequence>MVSSASSVGSSVSYFMTHCGWNSTLEALSCGVPPIAMAQWVDQITNSKFIEDAWGVGVKVKAGENGIVKREEVAKCIEEVSEGDKGIKLKRNACKLKKLALRLWEKVELRPRTLTILFPNLCAAD</sequence>
<dbReference type="InterPro" id="IPR002213">
    <property type="entry name" value="UDP_glucos_trans"/>
</dbReference>
<evidence type="ECO:0000313" key="4">
    <source>
        <dbReference type="Proteomes" id="UP000826271"/>
    </source>
</evidence>
<gene>
    <name evidence="3" type="ORF">BUALT_Bualt09G0003700</name>
</gene>
<dbReference type="AlphaFoldDB" id="A0AAV6X5D6"/>
<comment type="caution">
    <text evidence="3">The sequence shown here is derived from an EMBL/GenBank/DDBJ whole genome shotgun (WGS) entry which is preliminary data.</text>
</comment>
<organism evidence="3 4">
    <name type="scientific">Buddleja alternifolia</name>
    <dbReference type="NCBI Taxonomy" id="168488"/>
    <lineage>
        <taxon>Eukaryota</taxon>
        <taxon>Viridiplantae</taxon>
        <taxon>Streptophyta</taxon>
        <taxon>Embryophyta</taxon>
        <taxon>Tracheophyta</taxon>
        <taxon>Spermatophyta</taxon>
        <taxon>Magnoliopsida</taxon>
        <taxon>eudicotyledons</taxon>
        <taxon>Gunneridae</taxon>
        <taxon>Pentapetalae</taxon>
        <taxon>asterids</taxon>
        <taxon>lamiids</taxon>
        <taxon>Lamiales</taxon>
        <taxon>Scrophulariaceae</taxon>
        <taxon>Buddlejeae</taxon>
        <taxon>Buddleja</taxon>
    </lineage>
</organism>
<keyword evidence="2" id="KW-0808">Transferase</keyword>
<evidence type="ECO:0000313" key="3">
    <source>
        <dbReference type="EMBL" id="KAG8375867.1"/>
    </source>
</evidence>
<dbReference type="EMBL" id="WHWC01000009">
    <property type="protein sequence ID" value="KAG8375867.1"/>
    <property type="molecule type" value="Genomic_DNA"/>
</dbReference>
<evidence type="ECO:0000256" key="2">
    <source>
        <dbReference type="ARBA" id="ARBA00022679"/>
    </source>
</evidence>
<reference evidence="3" key="1">
    <citation type="submission" date="2019-10" db="EMBL/GenBank/DDBJ databases">
        <authorList>
            <person name="Zhang R."/>
            <person name="Pan Y."/>
            <person name="Wang J."/>
            <person name="Ma R."/>
            <person name="Yu S."/>
        </authorList>
    </citation>
    <scope>NUCLEOTIDE SEQUENCE</scope>
    <source>
        <strain evidence="3">LA-IB0</strain>
        <tissue evidence="3">Leaf</tissue>
    </source>
</reference>
<name>A0AAV6X5D6_9LAMI</name>
<dbReference type="PANTHER" id="PTHR11926">
    <property type="entry name" value="GLUCOSYL/GLUCURONOSYL TRANSFERASES"/>
    <property type="match status" value="1"/>
</dbReference>
<proteinExistence type="inferred from homology"/>
<dbReference type="GO" id="GO:0080043">
    <property type="term" value="F:quercetin 3-O-glucosyltransferase activity"/>
    <property type="evidence" value="ECO:0007669"/>
    <property type="project" value="TreeGrafter"/>
</dbReference>
<dbReference type="SUPFAM" id="SSF53756">
    <property type="entry name" value="UDP-Glycosyltransferase/glycogen phosphorylase"/>
    <property type="match status" value="1"/>
</dbReference>
<comment type="similarity">
    <text evidence="1">Belongs to the UDP-glycosyltransferase family.</text>
</comment>
<accession>A0AAV6X5D6</accession>